<dbReference type="AlphaFoldDB" id="A0A835N4M3"/>
<name>A0A835N4M3_9ROSI</name>
<proteinExistence type="predicted"/>
<gene>
    <name evidence="1" type="ORF">SADUNF_Sadunf03G0131000</name>
</gene>
<dbReference type="EMBL" id="JADGMS010000003">
    <property type="protein sequence ID" value="KAF9686173.1"/>
    <property type="molecule type" value="Genomic_DNA"/>
</dbReference>
<sequence length="145" mass="16103">MMFRSNYRATELHLPGSWVGPSLLVSPCWSLPDRKICVKIENSFFLEPSKSVLANDIAPENLDQAFHVGDKSGDFRERAWVAACTGDFLLSTKKDQGRDRVEKTRQNVRLGSSVYGRGAVYSVNSRAAVSGSLVPWLALLNLQCK</sequence>
<organism evidence="1 2">
    <name type="scientific">Salix dunnii</name>
    <dbReference type="NCBI Taxonomy" id="1413687"/>
    <lineage>
        <taxon>Eukaryota</taxon>
        <taxon>Viridiplantae</taxon>
        <taxon>Streptophyta</taxon>
        <taxon>Embryophyta</taxon>
        <taxon>Tracheophyta</taxon>
        <taxon>Spermatophyta</taxon>
        <taxon>Magnoliopsida</taxon>
        <taxon>eudicotyledons</taxon>
        <taxon>Gunneridae</taxon>
        <taxon>Pentapetalae</taxon>
        <taxon>rosids</taxon>
        <taxon>fabids</taxon>
        <taxon>Malpighiales</taxon>
        <taxon>Salicaceae</taxon>
        <taxon>Saliceae</taxon>
        <taxon>Salix</taxon>
    </lineage>
</organism>
<comment type="caution">
    <text evidence="1">The sequence shown here is derived from an EMBL/GenBank/DDBJ whole genome shotgun (WGS) entry which is preliminary data.</text>
</comment>
<accession>A0A835N4M3</accession>
<dbReference type="Proteomes" id="UP000657918">
    <property type="component" value="Unassembled WGS sequence"/>
</dbReference>
<protein>
    <submittedName>
        <fullName evidence="1">Uncharacterized protein</fullName>
    </submittedName>
</protein>
<keyword evidence="2" id="KW-1185">Reference proteome</keyword>
<reference evidence="1 2" key="1">
    <citation type="submission" date="2020-10" db="EMBL/GenBank/DDBJ databases">
        <title>Plant Genome Project.</title>
        <authorList>
            <person name="Zhang R.-G."/>
        </authorList>
    </citation>
    <scope>NUCLEOTIDE SEQUENCE [LARGE SCALE GENOMIC DNA]</scope>
    <source>
        <strain evidence="1">FAFU-HL-1</strain>
        <tissue evidence="1">Leaf</tissue>
    </source>
</reference>
<evidence type="ECO:0000313" key="2">
    <source>
        <dbReference type="Proteomes" id="UP000657918"/>
    </source>
</evidence>
<evidence type="ECO:0000313" key="1">
    <source>
        <dbReference type="EMBL" id="KAF9686173.1"/>
    </source>
</evidence>